<dbReference type="RefSeq" id="WP_041392161.1">
    <property type="nucleotide sequence ID" value="NZ_JACHKA010000001.1"/>
</dbReference>
<evidence type="ECO:0000313" key="3">
    <source>
        <dbReference type="Proteomes" id="UP001138540"/>
    </source>
</evidence>
<keyword evidence="1" id="KW-0472">Membrane</keyword>
<organism evidence="2 3">
    <name type="scientific">Sphingobium lignivorans</name>
    <dbReference type="NCBI Taxonomy" id="2735886"/>
    <lineage>
        <taxon>Bacteria</taxon>
        <taxon>Pseudomonadati</taxon>
        <taxon>Pseudomonadota</taxon>
        <taxon>Alphaproteobacteria</taxon>
        <taxon>Sphingomonadales</taxon>
        <taxon>Sphingomonadaceae</taxon>
        <taxon>Sphingobium</taxon>
    </lineage>
</organism>
<feature type="transmembrane region" description="Helical" evidence="1">
    <location>
        <begin position="107"/>
        <end position="131"/>
    </location>
</feature>
<gene>
    <name evidence="2" type="ORF">HNP60_003446</name>
</gene>
<evidence type="ECO:0008006" key="4">
    <source>
        <dbReference type="Google" id="ProtNLM"/>
    </source>
</evidence>
<dbReference type="Proteomes" id="UP001138540">
    <property type="component" value="Unassembled WGS sequence"/>
</dbReference>
<evidence type="ECO:0000256" key="1">
    <source>
        <dbReference type="SAM" id="Phobius"/>
    </source>
</evidence>
<name>A0ABR6NLB8_9SPHN</name>
<feature type="transmembrane region" description="Helical" evidence="1">
    <location>
        <begin position="213"/>
        <end position="238"/>
    </location>
</feature>
<protein>
    <recommendedName>
        <fullName evidence="4">Glycerophosphoryl diester phosphodiesterase membrane domain-containing protein</fullName>
    </recommendedName>
</protein>
<keyword evidence="1" id="KW-1133">Transmembrane helix</keyword>
<dbReference type="EMBL" id="JACHKA010000001">
    <property type="protein sequence ID" value="MBB5987472.1"/>
    <property type="molecule type" value="Genomic_DNA"/>
</dbReference>
<keyword evidence="3" id="KW-1185">Reference proteome</keyword>
<reference evidence="2 3" key="1">
    <citation type="submission" date="2020-08" db="EMBL/GenBank/DDBJ databases">
        <title>Exploring microbial biodiversity for novel pathways involved in the catabolism of aromatic compounds derived from lignin.</title>
        <authorList>
            <person name="Elkins J."/>
        </authorList>
    </citation>
    <scope>NUCLEOTIDE SEQUENCE [LARGE SCALE GENOMIC DNA]</scope>
    <source>
        <strain evidence="2 3">B1D3A</strain>
    </source>
</reference>
<sequence>MNKIDLNLVWADARAMGNANRDLLTAIAGMFLLLPSLVAEQFMVLPAAPAGAEPTGPELMLRLAEYATLNWPVMLVYSAVTSFGMLALQSLLLRAERLTVRESLQAALLLLPGFFLARIMQGLGVSAGLFLFMLPGFYLIGRLALIAPVAAAERLTNPLLILQRSAQLTRGNGWRIFALLALIFCVMLVISLVATSVTGVIAELLLPRDAADFAMTLVGSLLETVLSLIIVLVTAALYRAAAAPAARSWS</sequence>
<keyword evidence="1" id="KW-0812">Transmembrane</keyword>
<feature type="transmembrane region" description="Helical" evidence="1">
    <location>
        <begin position="137"/>
        <end position="155"/>
    </location>
</feature>
<accession>A0ABR6NLB8</accession>
<comment type="caution">
    <text evidence="2">The sequence shown here is derived from an EMBL/GenBank/DDBJ whole genome shotgun (WGS) entry which is preliminary data.</text>
</comment>
<feature type="transmembrane region" description="Helical" evidence="1">
    <location>
        <begin position="76"/>
        <end position="95"/>
    </location>
</feature>
<feature type="transmembrane region" description="Helical" evidence="1">
    <location>
        <begin position="176"/>
        <end position="201"/>
    </location>
</feature>
<proteinExistence type="predicted"/>
<evidence type="ECO:0000313" key="2">
    <source>
        <dbReference type="EMBL" id="MBB5987472.1"/>
    </source>
</evidence>